<dbReference type="InterPro" id="IPR050879">
    <property type="entry name" value="Acyltransferase_3"/>
</dbReference>
<organism evidence="3 4">
    <name type="scientific">Cryobacterium gelidum</name>
    <dbReference type="NCBI Taxonomy" id="1259164"/>
    <lineage>
        <taxon>Bacteria</taxon>
        <taxon>Bacillati</taxon>
        <taxon>Actinomycetota</taxon>
        <taxon>Actinomycetes</taxon>
        <taxon>Micrococcales</taxon>
        <taxon>Microbacteriaceae</taxon>
        <taxon>Cryobacterium</taxon>
    </lineage>
</organism>
<dbReference type="GO" id="GO:0016747">
    <property type="term" value="F:acyltransferase activity, transferring groups other than amino-acyl groups"/>
    <property type="evidence" value="ECO:0007669"/>
    <property type="project" value="InterPro"/>
</dbReference>
<feature type="transmembrane region" description="Helical" evidence="1">
    <location>
        <begin position="141"/>
        <end position="161"/>
    </location>
</feature>
<dbReference type="Proteomes" id="UP000297983">
    <property type="component" value="Unassembled WGS sequence"/>
</dbReference>
<feature type="transmembrane region" description="Helical" evidence="1">
    <location>
        <begin position="77"/>
        <end position="95"/>
    </location>
</feature>
<protein>
    <submittedName>
        <fullName evidence="3">Acyltransferase</fullName>
    </submittedName>
</protein>
<name>A0A4R9AYS5_9MICO</name>
<keyword evidence="4" id="KW-1185">Reference proteome</keyword>
<keyword evidence="1" id="KW-1133">Transmembrane helix</keyword>
<keyword evidence="1" id="KW-0472">Membrane</keyword>
<evidence type="ECO:0000259" key="2">
    <source>
        <dbReference type="Pfam" id="PF01757"/>
    </source>
</evidence>
<accession>A0A4R9AYS5</accession>
<reference evidence="3 4" key="1">
    <citation type="submission" date="2019-03" db="EMBL/GenBank/DDBJ databases">
        <title>Genomics of glacier-inhabiting Cryobacterium strains.</title>
        <authorList>
            <person name="Liu Q."/>
            <person name="Xin Y.-H."/>
        </authorList>
    </citation>
    <scope>NUCLEOTIDE SEQUENCE [LARGE SCALE GENOMIC DNA]</scope>
    <source>
        <strain evidence="3 4">Hz16</strain>
    </source>
</reference>
<sequence length="376" mass="40972">MIHHLYLVAVPSIVAAGGSQPGSFYWWVSQTPLKILTAGSEAVLVFFVLSGLVVTLPALGKSRYSWAGFLSGRIARIYLPVWASLAIGTALIWLLPRDLGAVTPGSWIATSNAASTTAASLLNQMSLTAASYGVNNVLWSLRWELAFSVLLPLFAAVAFWVRRRWLLALCVALALSLLGLVTNIDALRYLPVFFVGTLMAVRLDAIREWTRRRLQRPHARLWGIVLVVGSLLLLVAGWLAQPIAAPGTLPGRVFTQLAVCGAAGLVLAAVGVPFLRRALDSRPSQWLGRVSFSLYLVHVPILASLSFLLGDDKWWLVALITIPLALLAAWGFYLAFERPSHRLARHTSQIVARDAARLSEKASRGAARIAVKFARR</sequence>
<feature type="transmembrane region" description="Helical" evidence="1">
    <location>
        <begin position="253"/>
        <end position="275"/>
    </location>
</feature>
<dbReference type="AlphaFoldDB" id="A0A4R9AYS5"/>
<dbReference type="Pfam" id="PF01757">
    <property type="entry name" value="Acyl_transf_3"/>
    <property type="match status" value="1"/>
</dbReference>
<keyword evidence="3" id="KW-0012">Acyltransferase</keyword>
<feature type="transmembrane region" description="Helical" evidence="1">
    <location>
        <begin position="287"/>
        <end position="308"/>
    </location>
</feature>
<proteinExistence type="predicted"/>
<keyword evidence="3" id="KW-0808">Transferase</keyword>
<feature type="transmembrane region" description="Helical" evidence="1">
    <location>
        <begin position="221"/>
        <end position="241"/>
    </location>
</feature>
<feature type="transmembrane region" description="Helical" evidence="1">
    <location>
        <begin position="166"/>
        <end position="184"/>
    </location>
</feature>
<evidence type="ECO:0000313" key="4">
    <source>
        <dbReference type="Proteomes" id="UP000297983"/>
    </source>
</evidence>
<dbReference type="PANTHER" id="PTHR23028">
    <property type="entry name" value="ACETYLTRANSFERASE"/>
    <property type="match status" value="1"/>
</dbReference>
<feature type="transmembrane region" description="Helical" evidence="1">
    <location>
        <begin position="190"/>
        <end position="209"/>
    </location>
</feature>
<gene>
    <name evidence="3" type="ORF">E3T50_03495</name>
</gene>
<dbReference type="InterPro" id="IPR002656">
    <property type="entry name" value="Acyl_transf_3_dom"/>
</dbReference>
<dbReference type="GO" id="GO:0009103">
    <property type="term" value="P:lipopolysaccharide biosynthetic process"/>
    <property type="evidence" value="ECO:0007669"/>
    <property type="project" value="TreeGrafter"/>
</dbReference>
<dbReference type="EMBL" id="SOHL01000005">
    <property type="protein sequence ID" value="TFD73143.1"/>
    <property type="molecule type" value="Genomic_DNA"/>
</dbReference>
<feature type="transmembrane region" description="Helical" evidence="1">
    <location>
        <begin position="35"/>
        <end position="56"/>
    </location>
</feature>
<comment type="caution">
    <text evidence="3">The sequence shown here is derived from an EMBL/GenBank/DDBJ whole genome shotgun (WGS) entry which is preliminary data.</text>
</comment>
<keyword evidence="1" id="KW-0812">Transmembrane</keyword>
<dbReference type="GO" id="GO:0016020">
    <property type="term" value="C:membrane"/>
    <property type="evidence" value="ECO:0007669"/>
    <property type="project" value="TreeGrafter"/>
</dbReference>
<evidence type="ECO:0000313" key="3">
    <source>
        <dbReference type="EMBL" id="TFD73143.1"/>
    </source>
</evidence>
<feature type="transmembrane region" description="Helical" evidence="1">
    <location>
        <begin position="314"/>
        <end position="336"/>
    </location>
</feature>
<evidence type="ECO:0000256" key="1">
    <source>
        <dbReference type="SAM" id="Phobius"/>
    </source>
</evidence>
<dbReference type="PANTHER" id="PTHR23028:SF53">
    <property type="entry name" value="ACYL_TRANSF_3 DOMAIN-CONTAINING PROTEIN"/>
    <property type="match status" value="1"/>
</dbReference>
<feature type="domain" description="Acyltransferase 3" evidence="2">
    <location>
        <begin position="22"/>
        <end position="333"/>
    </location>
</feature>